<dbReference type="GeneID" id="35295345"/>
<keyword evidence="2" id="KW-1185">Reference proteome</keyword>
<protein>
    <submittedName>
        <fullName evidence="1">Uncharacterized protein</fullName>
    </submittedName>
</protein>
<name>A0A1W7AB66_9STAP</name>
<dbReference type="OrthoDB" id="2417235at2"/>
<dbReference type="STRING" id="1855823.MCCS_12170"/>
<dbReference type="RefSeq" id="WP_086042506.1">
    <property type="nucleotide sequence ID" value="NZ_CBCRZA010000002.1"/>
</dbReference>
<accession>A0A1W7AB66</accession>
<proteinExistence type="predicted"/>
<evidence type="ECO:0000313" key="2">
    <source>
        <dbReference type="Proteomes" id="UP000194154"/>
    </source>
</evidence>
<sequence>MLSIFIMDVSNSTQFNNSDEISKVLEGITESIEQWTHSLNFSYINYRMGDELFFVSDCTDATLLISYYIKLLWPYKSQPVKFGIAAGAEEIPEQDIEHWNSKLTKTARNNLEHIKKSDISDFYVTIEAVDMSLYNDVLFPYLTEIVRNHSLLQQTIFKQSLYIDTQKEIAQLNNKSVSTISEHLNKAHYKQLGLIKKHLVFSDAQHTIEPSVIQSLQGGLSWL</sequence>
<dbReference type="EMBL" id="CP021059">
    <property type="protein sequence ID" value="ARQ06863.1"/>
    <property type="molecule type" value="Genomic_DNA"/>
</dbReference>
<dbReference type="Proteomes" id="UP000194154">
    <property type="component" value="Chromosome"/>
</dbReference>
<organism evidence="1 2">
    <name type="scientific">Macrococcoides canis</name>
    <dbReference type="NCBI Taxonomy" id="1855823"/>
    <lineage>
        <taxon>Bacteria</taxon>
        <taxon>Bacillati</taxon>
        <taxon>Bacillota</taxon>
        <taxon>Bacilli</taxon>
        <taxon>Bacillales</taxon>
        <taxon>Staphylococcaceae</taxon>
        <taxon>Macrococcoides</taxon>
    </lineage>
</organism>
<dbReference type="AlphaFoldDB" id="A0A1W7AB66"/>
<gene>
    <name evidence="1" type="ORF">MCCS_12170</name>
</gene>
<evidence type="ECO:0000313" key="1">
    <source>
        <dbReference type="EMBL" id="ARQ06863.1"/>
    </source>
</evidence>
<dbReference type="KEGG" id="mcak:MCCS_12170"/>
<reference evidence="1 2" key="1">
    <citation type="journal article" date="2017" name="Int. J. Syst. Evol. Microbiol.">
        <title>Macrococcus canis sp. nov., a skin bacterium associated with infections in dogs.</title>
        <authorList>
            <person name="Gobeli Brawand S."/>
            <person name="Cotting K."/>
            <person name="Gomez-Sanz E."/>
            <person name="Collaud A."/>
            <person name="Thomann A."/>
            <person name="Brodard I."/>
            <person name="Rodriguez-Campos S."/>
            <person name="Strauss C."/>
            <person name="Perreten V."/>
        </authorList>
    </citation>
    <scope>NUCLEOTIDE SEQUENCE [LARGE SCALE GENOMIC DNA]</scope>
    <source>
        <strain evidence="1 2">KM45013</strain>
    </source>
</reference>